<dbReference type="AlphaFoldDB" id="A0A9P6N7S4"/>
<gene>
    <name evidence="2" type="ORF">CROQUDRAFT_101715</name>
</gene>
<keyword evidence="3" id="KW-1185">Reference proteome</keyword>
<evidence type="ECO:0000256" key="1">
    <source>
        <dbReference type="SAM" id="MobiDB-lite"/>
    </source>
</evidence>
<evidence type="ECO:0000313" key="3">
    <source>
        <dbReference type="Proteomes" id="UP000886653"/>
    </source>
</evidence>
<protein>
    <submittedName>
        <fullName evidence="2">Uncharacterized protein</fullName>
    </submittedName>
</protein>
<reference evidence="2" key="1">
    <citation type="submission" date="2013-11" db="EMBL/GenBank/DDBJ databases">
        <title>Genome sequence of the fusiform rust pathogen reveals effectors for host alternation and coevolution with pine.</title>
        <authorList>
            <consortium name="DOE Joint Genome Institute"/>
            <person name="Smith K."/>
            <person name="Pendleton A."/>
            <person name="Kubisiak T."/>
            <person name="Anderson C."/>
            <person name="Salamov A."/>
            <person name="Aerts A."/>
            <person name="Riley R."/>
            <person name="Clum A."/>
            <person name="Lindquist E."/>
            <person name="Ence D."/>
            <person name="Campbell M."/>
            <person name="Kronenberg Z."/>
            <person name="Feau N."/>
            <person name="Dhillon B."/>
            <person name="Hamelin R."/>
            <person name="Burleigh J."/>
            <person name="Smith J."/>
            <person name="Yandell M."/>
            <person name="Nelson C."/>
            <person name="Grigoriev I."/>
            <person name="Davis J."/>
        </authorList>
    </citation>
    <scope>NUCLEOTIDE SEQUENCE</scope>
    <source>
        <strain evidence="2">G11</strain>
    </source>
</reference>
<sequence>MFRNPMPTPLLNPSHSHPRGPPRLDDAMDDAMDVSDASDTPLGCRTWANKMDKEDLVPPSSTEDDLMDAWLEATKNRNADGSVFTPPSVVKLVMVLLRKTSPPPTKTGNLGGVNEFKASALVIRWVPDQTPFEGMPASQIVQNVNLALESIGAELNDQAIRITAVAVL</sequence>
<organism evidence="2 3">
    <name type="scientific">Cronartium quercuum f. sp. fusiforme G11</name>
    <dbReference type="NCBI Taxonomy" id="708437"/>
    <lineage>
        <taxon>Eukaryota</taxon>
        <taxon>Fungi</taxon>
        <taxon>Dikarya</taxon>
        <taxon>Basidiomycota</taxon>
        <taxon>Pucciniomycotina</taxon>
        <taxon>Pucciniomycetes</taxon>
        <taxon>Pucciniales</taxon>
        <taxon>Coleosporiaceae</taxon>
        <taxon>Cronartium</taxon>
    </lineage>
</organism>
<feature type="compositionally biased region" description="Pro residues" evidence="1">
    <location>
        <begin position="1"/>
        <end position="10"/>
    </location>
</feature>
<name>A0A9P6N7S4_9BASI</name>
<evidence type="ECO:0000313" key="2">
    <source>
        <dbReference type="EMBL" id="KAG0139337.1"/>
    </source>
</evidence>
<dbReference type="EMBL" id="MU167625">
    <property type="protein sequence ID" value="KAG0139337.1"/>
    <property type="molecule type" value="Genomic_DNA"/>
</dbReference>
<dbReference type="OrthoDB" id="2499852at2759"/>
<proteinExistence type="predicted"/>
<feature type="region of interest" description="Disordered" evidence="1">
    <location>
        <begin position="1"/>
        <end position="31"/>
    </location>
</feature>
<dbReference type="Proteomes" id="UP000886653">
    <property type="component" value="Unassembled WGS sequence"/>
</dbReference>
<comment type="caution">
    <text evidence="2">The sequence shown here is derived from an EMBL/GenBank/DDBJ whole genome shotgun (WGS) entry which is preliminary data.</text>
</comment>
<accession>A0A9P6N7S4</accession>